<dbReference type="Pfam" id="PF01243">
    <property type="entry name" value="PNPOx_N"/>
    <property type="match status" value="1"/>
</dbReference>
<dbReference type="Gene3D" id="2.30.110.10">
    <property type="entry name" value="Electron Transport, Fmn-binding Protein, Chain A"/>
    <property type="match status" value="1"/>
</dbReference>
<dbReference type="GO" id="GO:0005829">
    <property type="term" value="C:cytosol"/>
    <property type="evidence" value="ECO:0007669"/>
    <property type="project" value="TreeGrafter"/>
</dbReference>
<dbReference type="EMBL" id="CAEZSR010000194">
    <property type="protein sequence ID" value="CAB4586622.1"/>
    <property type="molecule type" value="Genomic_DNA"/>
</dbReference>
<gene>
    <name evidence="3" type="ORF">UFOPK1493_03467</name>
</gene>
<dbReference type="GO" id="GO:0070967">
    <property type="term" value="F:coenzyme F420 binding"/>
    <property type="evidence" value="ECO:0007669"/>
    <property type="project" value="TreeGrafter"/>
</dbReference>
<accession>A0A6J6FCM7</accession>
<name>A0A6J6FCM7_9ZZZZ</name>
<reference evidence="3" key="1">
    <citation type="submission" date="2020-05" db="EMBL/GenBank/DDBJ databases">
        <authorList>
            <person name="Chiriac C."/>
            <person name="Salcher M."/>
            <person name="Ghai R."/>
            <person name="Kavagutti S V."/>
        </authorList>
    </citation>
    <scope>NUCLEOTIDE SEQUENCE</scope>
</reference>
<dbReference type="GO" id="GO:0016627">
    <property type="term" value="F:oxidoreductase activity, acting on the CH-CH group of donors"/>
    <property type="evidence" value="ECO:0007669"/>
    <property type="project" value="TreeGrafter"/>
</dbReference>
<dbReference type="AlphaFoldDB" id="A0A6J6FCM7"/>
<dbReference type="InterPro" id="IPR011576">
    <property type="entry name" value="Pyridox_Oxase_N"/>
</dbReference>
<evidence type="ECO:0000259" key="2">
    <source>
        <dbReference type="Pfam" id="PF01243"/>
    </source>
</evidence>
<dbReference type="NCBIfam" id="TIGR03618">
    <property type="entry name" value="Rv1155_F420"/>
    <property type="match status" value="1"/>
</dbReference>
<dbReference type="InterPro" id="IPR052019">
    <property type="entry name" value="F420H2_bilvrd_red/Heme_oxyg"/>
</dbReference>
<evidence type="ECO:0000313" key="3">
    <source>
        <dbReference type="EMBL" id="CAB4586622.1"/>
    </source>
</evidence>
<organism evidence="3">
    <name type="scientific">freshwater metagenome</name>
    <dbReference type="NCBI Taxonomy" id="449393"/>
    <lineage>
        <taxon>unclassified sequences</taxon>
        <taxon>metagenomes</taxon>
        <taxon>ecological metagenomes</taxon>
    </lineage>
</organism>
<dbReference type="PANTHER" id="PTHR35176:SF2">
    <property type="entry name" value="F420H(2)-DEPENDENT REDUCTASE RV1155"/>
    <property type="match status" value="1"/>
</dbReference>
<dbReference type="InterPro" id="IPR019920">
    <property type="entry name" value="F420-binding_dom_put"/>
</dbReference>
<feature type="domain" description="Pyridoxamine 5'-phosphate oxidase N-terminal" evidence="2">
    <location>
        <begin position="38"/>
        <end position="163"/>
    </location>
</feature>
<proteinExistence type="predicted"/>
<protein>
    <submittedName>
        <fullName evidence="3">Unannotated protein</fullName>
    </submittedName>
</protein>
<dbReference type="InterPro" id="IPR012349">
    <property type="entry name" value="Split_barrel_FMN-bd"/>
</dbReference>
<sequence>MHVVGGAQERRVGRRGNTSVLEVVGEVVELSAALRHLADVRQAILITLKRDGRPQSSNIVAAVDADGVIRISITADRAKYPNLQRDPRASLHVNRADFWAYAVVEGTVELSPIAADPNDSTVDELVELYRQLSGEHPDWAEYRAAMVRDRRLVVRLHPERAYGMWPDGEN</sequence>
<dbReference type="SUPFAM" id="SSF50475">
    <property type="entry name" value="FMN-binding split barrel"/>
    <property type="match status" value="1"/>
</dbReference>
<evidence type="ECO:0000256" key="1">
    <source>
        <dbReference type="ARBA" id="ARBA00023002"/>
    </source>
</evidence>
<keyword evidence="1" id="KW-0560">Oxidoreductase</keyword>
<dbReference type="PANTHER" id="PTHR35176">
    <property type="entry name" value="HEME OXYGENASE HI_0854-RELATED"/>
    <property type="match status" value="1"/>
</dbReference>